<dbReference type="InterPro" id="IPR036777">
    <property type="entry name" value="Channel_Tsx-like_sf"/>
</dbReference>
<protein>
    <submittedName>
        <fullName evidence="1">Uncharacterized protein</fullName>
    </submittedName>
</protein>
<gene>
    <name evidence="1" type="ORF">PN838_18505</name>
</gene>
<evidence type="ECO:0000313" key="2">
    <source>
        <dbReference type="Proteomes" id="UP001528411"/>
    </source>
</evidence>
<proteinExistence type="predicted"/>
<organism evidence="1 2">
    <name type="scientific">Psychrosphaera algicola</name>
    <dbReference type="NCBI Taxonomy" id="3023714"/>
    <lineage>
        <taxon>Bacteria</taxon>
        <taxon>Pseudomonadati</taxon>
        <taxon>Pseudomonadota</taxon>
        <taxon>Gammaproteobacteria</taxon>
        <taxon>Alteromonadales</taxon>
        <taxon>Pseudoalteromonadaceae</taxon>
        <taxon>Psychrosphaera</taxon>
    </lineage>
</organism>
<sequence>MNFTSQLGYDFAPALNMKNKFIVGIEYVYWDNKFGIDSIDERNANLLIKYHF</sequence>
<dbReference type="SUPFAM" id="SSF111364">
    <property type="entry name" value="Tsx-like channel"/>
    <property type="match status" value="1"/>
</dbReference>
<dbReference type="Proteomes" id="UP001528411">
    <property type="component" value="Unassembled WGS sequence"/>
</dbReference>
<keyword evidence="2" id="KW-1185">Reference proteome</keyword>
<dbReference type="EMBL" id="JAQOMS010000002">
    <property type="protein sequence ID" value="MDC2890384.1"/>
    <property type="molecule type" value="Genomic_DNA"/>
</dbReference>
<dbReference type="RefSeq" id="WP_272181596.1">
    <property type="nucleotide sequence ID" value="NZ_JAQOMS010000002.1"/>
</dbReference>
<comment type="caution">
    <text evidence="1">The sequence shown here is derived from an EMBL/GenBank/DDBJ whole genome shotgun (WGS) entry which is preliminary data.</text>
</comment>
<accession>A0ABT5FFQ4</accession>
<evidence type="ECO:0000313" key="1">
    <source>
        <dbReference type="EMBL" id="MDC2890384.1"/>
    </source>
</evidence>
<name>A0ABT5FFQ4_9GAMM</name>
<reference evidence="1 2" key="1">
    <citation type="submission" date="2023-01" db="EMBL/GenBank/DDBJ databases">
        <title>Psychrosphaera sp. nov., isolated from marine algae.</title>
        <authorList>
            <person name="Bayburt H."/>
            <person name="Choi B.J."/>
            <person name="Kim J.M."/>
            <person name="Choi D.G."/>
            <person name="Jeon C.O."/>
        </authorList>
    </citation>
    <scope>NUCLEOTIDE SEQUENCE [LARGE SCALE GENOMIC DNA]</scope>
    <source>
        <strain evidence="1 2">G1-22</strain>
    </source>
</reference>